<gene>
    <name evidence="19" type="ORF">JD844_023722</name>
</gene>
<organism evidence="19 20">
    <name type="scientific">Phrynosoma platyrhinos</name>
    <name type="common">Desert horned lizard</name>
    <dbReference type="NCBI Taxonomy" id="52577"/>
    <lineage>
        <taxon>Eukaryota</taxon>
        <taxon>Metazoa</taxon>
        <taxon>Chordata</taxon>
        <taxon>Craniata</taxon>
        <taxon>Vertebrata</taxon>
        <taxon>Euteleostomi</taxon>
        <taxon>Lepidosauria</taxon>
        <taxon>Squamata</taxon>
        <taxon>Bifurcata</taxon>
        <taxon>Unidentata</taxon>
        <taxon>Episquamata</taxon>
        <taxon>Toxicofera</taxon>
        <taxon>Iguania</taxon>
        <taxon>Phrynosomatidae</taxon>
        <taxon>Phrynosomatinae</taxon>
        <taxon>Phrynosoma</taxon>
    </lineage>
</organism>
<evidence type="ECO:0000256" key="15">
    <source>
        <dbReference type="RuleBase" id="RU000649"/>
    </source>
</evidence>
<evidence type="ECO:0000256" key="2">
    <source>
        <dbReference type="ARBA" id="ARBA00004550"/>
    </source>
</evidence>
<evidence type="ECO:0000313" key="20">
    <source>
        <dbReference type="Proteomes" id="UP000826234"/>
    </source>
</evidence>
<proteinExistence type="inferred from homology"/>
<keyword evidence="6 15" id="KW-0812">Transmembrane</keyword>
<name>A0ABQ7SXI0_PHRPL</name>
<evidence type="ECO:0000256" key="10">
    <source>
        <dbReference type="ARBA" id="ARBA00023136"/>
    </source>
</evidence>
<sequence>MSTDLGDKQPEVQSTDSSTEDYTTVPVSSTSMAVFPVIDMVPGKPREVDEDSLHSLSEQVTTRPTAATTGITVTHYISTVRITTSQASGTLKTLEPKVYHDVHHIPSPDKNIPASDIIPPSETTPYTTSPPTASSTAQKAISSLPEGEVIQSEDASGDEGDFVFSRPDESSVIEVESSLNNRGMDIPPKDEKSEGAPQGILDRKEVLGGVIAGGLVGLLFAGFLVGFMLYRMKKKDEGSYSLDEPKQSNGGYQKPHKQEEFYA</sequence>
<keyword evidence="5" id="KW-0597">Phosphoprotein</keyword>
<evidence type="ECO:0000256" key="14">
    <source>
        <dbReference type="ARBA" id="ARBA00046939"/>
    </source>
</evidence>
<dbReference type="Proteomes" id="UP000826234">
    <property type="component" value="Unassembled WGS sequence"/>
</dbReference>
<evidence type="ECO:0000256" key="1">
    <source>
        <dbReference type="ARBA" id="ARBA00004479"/>
    </source>
</evidence>
<dbReference type="InterPro" id="IPR030479">
    <property type="entry name" value="Syndecan_CS"/>
</dbReference>
<evidence type="ECO:0000256" key="13">
    <source>
        <dbReference type="ARBA" id="ARBA00045247"/>
    </source>
</evidence>
<evidence type="ECO:0000256" key="4">
    <source>
        <dbReference type="ARBA" id="ARBA00022525"/>
    </source>
</evidence>
<evidence type="ECO:0000256" key="3">
    <source>
        <dbReference type="ARBA" id="ARBA00005343"/>
    </source>
</evidence>
<reference evidence="19 20" key="1">
    <citation type="journal article" date="2022" name="Gigascience">
        <title>A chromosome-level genome assembly and annotation of the desert horned lizard, Phrynosoma platyrhinos, provides insight into chromosomal rearrangements among reptiles.</title>
        <authorList>
            <person name="Koochekian N."/>
            <person name="Ascanio A."/>
            <person name="Farleigh K."/>
            <person name="Card D.C."/>
            <person name="Schield D.R."/>
            <person name="Castoe T.A."/>
            <person name="Jezkova T."/>
        </authorList>
    </citation>
    <scope>NUCLEOTIDE SEQUENCE [LARGE SCALE GENOMIC DNA]</scope>
    <source>
        <strain evidence="19">NK-2021</strain>
    </source>
</reference>
<feature type="region of interest" description="Disordered" evidence="16">
    <location>
        <begin position="238"/>
        <end position="263"/>
    </location>
</feature>
<dbReference type="PANTHER" id="PTHR10915:SF5">
    <property type="entry name" value="SYNDECAN-1"/>
    <property type="match status" value="1"/>
</dbReference>
<evidence type="ECO:0000256" key="5">
    <source>
        <dbReference type="ARBA" id="ARBA00022553"/>
    </source>
</evidence>
<evidence type="ECO:0000259" key="18">
    <source>
        <dbReference type="SMART" id="SM00294"/>
    </source>
</evidence>
<evidence type="ECO:0000256" key="7">
    <source>
        <dbReference type="ARBA" id="ARBA00022729"/>
    </source>
</evidence>
<comment type="subunit">
    <text evidence="14">Interacts with CDCP1. Interacts (via C-terminus) with TIAM1 (via PDZ domain). Interacts with MDK.</text>
</comment>
<keyword evidence="7" id="KW-0732">Signal</keyword>
<dbReference type="EMBL" id="JAIPUX010003289">
    <property type="protein sequence ID" value="KAH0621949.1"/>
    <property type="molecule type" value="Genomic_DNA"/>
</dbReference>
<keyword evidence="9 17" id="KW-1133">Transmembrane helix</keyword>
<keyword evidence="20" id="KW-1185">Reference proteome</keyword>
<dbReference type="PANTHER" id="PTHR10915">
    <property type="entry name" value="SYNDECAN"/>
    <property type="match status" value="1"/>
</dbReference>
<accession>A0ABQ7SXI0</accession>
<dbReference type="InterPro" id="IPR027789">
    <property type="entry name" value="Syndecan/Neurexin_dom"/>
</dbReference>
<evidence type="ECO:0000256" key="12">
    <source>
        <dbReference type="ARBA" id="ARBA00023207"/>
    </source>
</evidence>
<evidence type="ECO:0000256" key="17">
    <source>
        <dbReference type="SAM" id="Phobius"/>
    </source>
</evidence>
<keyword evidence="8 15" id="KW-0654">Proteoglycan</keyword>
<keyword evidence="4" id="KW-0964">Secreted</keyword>
<dbReference type="InterPro" id="IPR003585">
    <property type="entry name" value="Neurexin-like"/>
</dbReference>
<comment type="caution">
    <text evidence="19">The sequence shown here is derived from an EMBL/GenBank/DDBJ whole genome shotgun (WGS) entry which is preliminary data.</text>
</comment>
<feature type="domain" description="Neurexin/syndecan/glycophorin C" evidence="18">
    <location>
        <begin position="229"/>
        <end position="247"/>
    </location>
</feature>
<dbReference type="Pfam" id="PF01034">
    <property type="entry name" value="Syndecan"/>
    <property type="match status" value="1"/>
</dbReference>
<feature type="compositionally biased region" description="Basic and acidic residues" evidence="16">
    <location>
        <begin position="1"/>
        <end position="10"/>
    </location>
</feature>
<keyword evidence="12 15" id="KW-0357">Heparan sulfate</keyword>
<keyword evidence="11 15" id="KW-0325">Glycoprotein</keyword>
<feature type="region of interest" description="Disordered" evidence="16">
    <location>
        <begin position="105"/>
        <end position="167"/>
    </location>
</feature>
<evidence type="ECO:0000256" key="11">
    <source>
        <dbReference type="ARBA" id="ARBA00023180"/>
    </source>
</evidence>
<dbReference type="SMART" id="SM00294">
    <property type="entry name" value="4.1m"/>
    <property type="match status" value="1"/>
</dbReference>
<evidence type="ECO:0000256" key="9">
    <source>
        <dbReference type="ARBA" id="ARBA00022989"/>
    </source>
</evidence>
<keyword evidence="10 17" id="KW-0472">Membrane</keyword>
<dbReference type="InterPro" id="IPR001050">
    <property type="entry name" value="Syndecan"/>
</dbReference>
<comment type="function">
    <text evidence="13">Cell surface proteoglycan that contains both heparan sulfate and chondroitin sulfate and that links the cytoskeleton to the interstitial matrix. Regulates exosome biogenesis in concert with SDCBP and PDCD6IP. Able to induce its own expression in dental mesenchymal cells and also in the neighboring dental epithelial cells via an MSX1-mediated pathway.</text>
</comment>
<feature type="compositionally biased region" description="Low complexity" evidence="16">
    <location>
        <begin position="119"/>
        <end position="136"/>
    </location>
</feature>
<feature type="compositionally biased region" description="Polar residues" evidence="16">
    <location>
        <begin position="11"/>
        <end position="28"/>
    </location>
</feature>
<evidence type="ECO:0000313" key="19">
    <source>
        <dbReference type="EMBL" id="KAH0621949.1"/>
    </source>
</evidence>
<comment type="subcellular location">
    <subcellularLocation>
        <location evidence="1 15">Membrane</location>
        <topology evidence="1 15">Single-pass type I membrane protein</topology>
    </subcellularLocation>
    <subcellularLocation>
        <location evidence="2">Secreted</location>
        <location evidence="2">Extracellular exosome</location>
    </subcellularLocation>
</comment>
<evidence type="ECO:0000256" key="6">
    <source>
        <dbReference type="ARBA" id="ARBA00022692"/>
    </source>
</evidence>
<dbReference type="PROSITE" id="PS00964">
    <property type="entry name" value="SYNDECAN"/>
    <property type="match status" value="1"/>
</dbReference>
<feature type="region of interest" description="Disordered" evidence="16">
    <location>
        <begin position="1"/>
        <end position="28"/>
    </location>
</feature>
<feature type="transmembrane region" description="Helical" evidence="17">
    <location>
        <begin position="206"/>
        <end position="230"/>
    </location>
</feature>
<evidence type="ECO:0000256" key="16">
    <source>
        <dbReference type="SAM" id="MobiDB-lite"/>
    </source>
</evidence>
<comment type="similarity">
    <text evidence="3 15">Belongs to the syndecan proteoglycan family.</text>
</comment>
<evidence type="ECO:0000256" key="8">
    <source>
        <dbReference type="ARBA" id="ARBA00022974"/>
    </source>
</evidence>
<protein>
    <recommendedName>
        <fullName evidence="15">Syndecan</fullName>
    </recommendedName>
</protein>